<dbReference type="EMBL" id="CP090065">
    <property type="protein sequence ID" value="UVO07010.1"/>
    <property type="molecule type" value="Genomic_DNA"/>
</dbReference>
<dbReference type="GO" id="GO:0004497">
    <property type="term" value="F:monooxygenase activity"/>
    <property type="evidence" value="ECO:0007669"/>
    <property type="project" value="TreeGrafter"/>
</dbReference>
<dbReference type="KEGG" id="ppoo:LW347_13950"/>
<dbReference type="Proteomes" id="UP001059272">
    <property type="component" value="Chromosome"/>
</dbReference>
<dbReference type="AlphaFoldDB" id="A0AAE9SYD1"/>
<accession>A0AAE9SYD1</accession>
<dbReference type="PRINTS" id="PR00411">
    <property type="entry name" value="PNDRDTASEI"/>
</dbReference>
<dbReference type="PANTHER" id="PTHR43539:SF91">
    <property type="entry name" value="FAD-DEPENDENT URATE HYDROXYLASE"/>
    <property type="match status" value="1"/>
</dbReference>
<dbReference type="SUPFAM" id="SSF51905">
    <property type="entry name" value="FAD/NAD(P)-binding domain"/>
    <property type="match status" value="1"/>
</dbReference>
<dbReference type="RefSeq" id="WP_258882647.1">
    <property type="nucleotide sequence ID" value="NZ_CP090065.1"/>
</dbReference>
<dbReference type="Pfam" id="PF13738">
    <property type="entry name" value="Pyr_redox_3"/>
    <property type="match status" value="1"/>
</dbReference>
<keyword evidence="1" id="KW-0560">Oxidoreductase</keyword>
<gene>
    <name evidence="2" type="ORF">LW347_13950</name>
</gene>
<proteinExistence type="predicted"/>
<organism evidence="2 3">
    <name type="scientific">Pectobacterium polonicum</name>
    <dbReference type="NCBI Taxonomy" id="2485124"/>
    <lineage>
        <taxon>Bacteria</taxon>
        <taxon>Pseudomonadati</taxon>
        <taxon>Pseudomonadota</taxon>
        <taxon>Gammaproteobacteria</taxon>
        <taxon>Enterobacterales</taxon>
        <taxon>Pectobacteriaceae</taxon>
        <taxon>Pectobacterium</taxon>
    </lineage>
</organism>
<evidence type="ECO:0000256" key="1">
    <source>
        <dbReference type="ARBA" id="ARBA00023002"/>
    </source>
</evidence>
<evidence type="ECO:0000313" key="2">
    <source>
        <dbReference type="EMBL" id="UVO07010.1"/>
    </source>
</evidence>
<sequence length="496" mass="54661">MTTANRAGLTALEARLKDDLQLLELPAKPWVHASYRSGQPVSNVIIMGAGMCGLVAAASLKLLGIDNVICLDKAPAGQEGPWRTFARMETLRSPKHRAGPALGLPALTFRAWYQAQFGREAWELLDKIPRTQWMDYLVWFRSVLDLPVVNDTEVTLLQPDADGLIAVETRNTLTGETLRRYARRVVLASGRDGLGGPYVPDLVRSLDRKFWAHSAEDIDFSALKGKRIGVIGAGASAMDNAATALEQGAKQVDMFIRRQDIPRINKFTGISSQGVVQGFVGLSDEWKWRFILSTLAAQTPPPRDSTLRVSRHANAFFHLGSPVTALDIKRDEIALHTPTGTWTLDFLIFATGFKIDLAHRAELRLFSPYIKQWQDAFAPEPGQEQGELATSPYLGPSFEFQQKVAGQSPLLSHLYCFNYPSVLTHGKLSGDIPAVSAGGDRLAQGIARSLFVEDREKHYADLLAFDTPELLGDEWRDAEQGASATLDIDRQQGENA</sequence>
<dbReference type="Gene3D" id="3.50.50.60">
    <property type="entry name" value="FAD/NAD(P)-binding domain"/>
    <property type="match status" value="1"/>
</dbReference>
<dbReference type="InterPro" id="IPR036188">
    <property type="entry name" value="FAD/NAD-bd_sf"/>
</dbReference>
<protein>
    <submittedName>
        <fullName evidence="2">NAD(P)/FAD-dependent oxidoreductase</fullName>
    </submittedName>
</protein>
<dbReference type="PANTHER" id="PTHR43539">
    <property type="entry name" value="FLAVIN-BINDING MONOOXYGENASE-LIKE PROTEIN (AFU_ORTHOLOGUE AFUA_4G09220)"/>
    <property type="match status" value="1"/>
</dbReference>
<name>A0AAE9SYD1_9GAMM</name>
<reference evidence="2" key="1">
    <citation type="submission" date="2021-12" db="EMBL/GenBank/DDBJ databases">
        <title>Genome sequence of novel Pectobacterium sp. causing blackleg.</title>
        <authorList>
            <person name="Wang J."/>
        </authorList>
    </citation>
    <scope>NUCLEOTIDE SEQUENCE</scope>
    <source>
        <strain evidence="2">BY21311</strain>
    </source>
</reference>
<evidence type="ECO:0000313" key="3">
    <source>
        <dbReference type="Proteomes" id="UP001059272"/>
    </source>
</evidence>
<dbReference type="InterPro" id="IPR050982">
    <property type="entry name" value="Auxin_biosynth/cation_transpt"/>
</dbReference>
<dbReference type="GO" id="GO:0050660">
    <property type="term" value="F:flavin adenine dinucleotide binding"/>
    <property type="evidence" value="ECO:0007669"/>
    <property type="project" value="TreeGrafter"/>
</dbReference>